<organism evidence="6 7">
    <name type="scientific">Cryptosporangium phraense</name>
    <dbReference type="NCBI Taxonomy" id="2593070"/>
    <lineage>
        <taxon>Bacteria</taxon>
        <taxon>Bacillati</taxon>
        <taxon>Actinomycetota</taxon>
        <taxon>Actinomycetes</taxon>
        <taxon>Cryptosporangiales</taxon>
        <taxon>Cryptosporangiaceae</taxon>
        <taxon>Cryptosporangium</taxon>
    </lineage>
</organism>
<dbReference type="InterPro" id="IPR036388">
    <property type="entry name" value="WH-like_DNA-bd_sf"/>
</dbReference>
<dbReference type="EMBL" id="VIRS01000053">
    <property type="protein sequence ID" value="TQS39893.1"/>
    <property type="molecule type" value="Genomic_DNA"/>
</dbReference>
<keyword evidence="4" id="KW-0131">Cell cycle</keyword>
<keyword evidence="1" id="KW-0963">Cytoplasm</keyword>
<gene>
    <name evidence="6" type="primary">scpB</name>
    <name evidence="6" type="ORF">FL583_37770</name>
</gene>
<dbReference type="InterPro" id="IPR005234">
    <property type="entry name" value="ScpB_csome_segregation"/>
</dbReference>
<dbReference type="InterPro" id="IPR036390">
    <property type="entry name" value="WH_DNA-bd_sf"/>
</dbReference>
<dbReference type="PANTHER" id="PTHR34298:SF2">
    <property type="entry name" value="SEGREGATION AND CONDENSATION PROTEIN B"/>
    <property type="match status" value="1"/>
</dbReference>
<evidence type="ECO:0000256" key="2">
    <source>
        <dbReference type="ARBA" id="ARBA00022618"/>
    </source>
</evidence>
<accession>A0A545AF11</accession>
<evidence type="ECO:0000313" key="6">
    <source>
        <dbReference type="EMBL" id="TQS39893.1"/>
    </source>
</evidence>
<dbReference type="FunCoup" id="A0A545AF11">
    <property type="interactions" value="58"/>
</dbReference>
<dbReference type="PANTHER" id="PTHR34298">
    <property type="entry name" value="SEGREGATION AND CONDENSATION PROTEIN B"/>
    <property type="match status" value="1"/>
</dbReference>
<sequence length="273" mass="29881">MLGLREHARGRRAVLGPARALPRGRVAFRPGRTAGRAPRTLGRRQRERCRGDRRVRRGRASRRAGQPRGAGDRDEGTWVNEEGVLFGDPEPERDRIEPALEAILMVVDEPVTEGLLAQTLGCPVPDVTTALRGLAEEYTEAGRGFELRQVAGGWRLYTRSEYAPYVERFVLEGQQARLTQAALETLAVIAYKQPVTRSSVAAIRGVSVDGVIRTLLSRGLIEECGTDPETGGYQFRTTTLFLEKLGLNSLDELPALAPLLPGMDALDDVIAAS</sequence>
<dbReference type="Gene3D" id="1.10.10.10">
    <property type="entry name" value="Winged helix-like DNA-binding domain superfamily/Winged helix DNA-binding domain"/>
    <property type="match status" value="2"/>
</dbReference>
<dbReference type="NCBIfam" id="TIGR00281">
    <property type="entry name" value="SMC-Scp complex subunit ScpB"/>
    <property type="match status" value="1"/>
</dbReference>
<comment type="caution">
    <text evidence="6">The sequence shown here is derived from an EMBL/GenBank/DDBJ whole genome shotgun (WGS) entry which is preliminary data.</text>
</comment>
<proteinExistence type="predicted"/>
<evidence type="ECO:0000256" key="4">
    <source>
        <dbReference type="ARBA" id="ARBA00023306"/>
    </source>
</evidence>
<keyword evidence="2" id="KW-0132">Cell division</keyword>
<evidence type="ECO:0000256" key="3">
    <source>
        <dbReference type="ARBA" id="ARBA00022829"/>
    </source>
</evidence>
<dbReference type="Proteomes" id="UP000317982">
    <property type="component" value="Unassembled WGS sequence"/>
</dbReference>
<dbReference type="GO" id="GO:0051304">
    <property type="term" value="P:chromosome separation"/>
    <property type="evidence" value="ECO:0007669"/>
    <property type="project" value="InterPro"/>
</dbReference>
<keyword evidence="7" id="KW-1185">Reference proteome</keyword>
<name>A0A545AF11_9ACTN</name>
<evidence type="ECO:0000256" key="1">
    <source>
        <dbReference type="ARBA" id="ARBA00022490"/>
    </source>
</evidence>
<dbReference type="AlphaFoldDB" id="A0A545AF11"/>
<dbReference type="GO" id="GO:0051301">
    <property type="term" value="P:cell division"/>
    <property type="evidence" value="ECO:0007669"/>
    <property type="project" value="UniProtKB-KW"/>
</dbReference>
<feature type="compositionally biased region" description="Basic residues" evidence="5">
    <location>
        <begin position="41"/>
        <end position="62"/>
    </location>
</feature>
<reference evidence="6 7" key="1">
    <citation type="submission" date="2019-07" db="EMBL/GenBank/DDBJ databases">
        <title>Cryptosporangium phraense sp. nov., isolated from plant litter.</title>
        <authorList>
            <person name="Suriyachadkun C."/>
        </authorList>
    </citation>
    <scope>NUCLEOTIDE SEQUENCE [LARGE SCALE GENOMIC DNA]</scope>
    <source>
        <strain evidence="6 7">A-T 5661</strain>
    </source>
</reference>
<dbReference type="Pfam" id="PF04079">
    <property type="entry name" value="SMC_ScpB"/>
    <property type="match status" value="1"/>
</dbReference>
<dbReference type="OrthoDB" id="9806226at2"/>
<feature type="region of interest" description="Disordered" evidence="5">
    <location>
        <begin position="29"/>
        <end position="76"/>
    </location>
</feature>
<protein>
    <submittedName>
        <fullName evidence="6">SMC-Scp complex subunit ScpB</fullName>
    </submittedName>
</protein>
<keyword evidence="3" id="KW-0159">Chromosome partition</keyword>
<dbReference type="InParanoid" id="A0A545AF11"/>
<evidence type="ECO:0000313" key="7">
    <source>
        <dbReference type="Proteomes" id="UP000317982"/>
    </source>
</evidence>
<evidence type="ECO:0000256" key="5">
    <source>
        <dbReference type="SAM" id="MobiDB-lite"/>
    </source>
</evidence>
<dbReference type="SUPFAM" id="SSF46785">
    <property type="entry name" value="Winged helix' DNA-binding domain"/>
    <property type="match status" value="2"/>
</dbReference>